<evidence type="ECO:0000313" key="3">
    <source>
        <dbReference type="EMBL" id="KAF9592537.1"/>
    </source>
</evidence>
<dbReference type="GO" id="GO:0005739">
    <property type="term" value="C:mitochondrion"/>
    <property type="evidence" value="ECO:0007669"/>
    <property type="project" value="TreeGrafter"/>
</dbReference>
<dbReference type="GO" id="GO:0016554">
    <property type="term" value="P:cytidine to uridine editing"/>
    <property type="evidence" value="ECO:0007669"/>
    <property type="project" value="InterPro"/>
</dbReference>
<dbReference type="EMBL" id="JADFTS010000008">
    <property type="protein sequence ID" value="KAF9592537.1"/>
    <property type="molecule type" value="Genomic_DNA"/>
</dbReference>
<keyword evidence="1" id="KW-0809">Transit peptide</keyword>
<comment type="caution">
    <text evidence="3">The sequence shown here is derived from an EMBL/GenBank/DDBJ whole genome shotgun (WGS) entry which is preliminary data.</text>
</comment>
<dbReference type="GO" id="GO:0080156">
    <property type="term" value="P:mitochondrial mRNA modification"/>
    <property type="evidence" value="ECO:0007669"/>
    <property type="project" value="TreeGrafter"/>
</dbReference>
<gene>
    <name evidence="3" type="ORF">IFM89_015231</name>
</gene>
<name>A0A835LHC8_9MAGN</name>
<proteinExistence type="predicted"/>
<dbReference type="PANTHER" id="PTHR31346:SF7">
    <property type="entry name" value="MULTIPLE ORGANELLAR RNA EDITING FACTOR 2, CHLOROPLASTIC-RELATED"/>
    <property type="match status" value="1"/>
</dbReference>
<evidence type="ECO:0000256" key="1">
    <source>
        <dbReference type="ARBA" id="ARBA00022946"/>
    </source>
</evidence>
<protein>
    <recommendedName>
        <fullName evidence="2">MORF/ORRM1/DAG-like MORF domain-containing protein</fullName>
    </recommendedName>
</protein>
<dbReference type="PANTHER" id="PTHR31346">
    <property type="entry name" value="MULTIPLE ORGANELLAR RNA EDITING FACTOR 2, CHLOROPLASTIC-RELATED-RELATED"/>
    <property type="match status" value="1"/>
</dbReference>
<sequence>MAARSIIRKPTRLLLSLSPLCTRSTSPAISTRHLSSSSSSDNSAHYSPLKSGDWIPPQIGPLAPDWDVGRWIFVFEFSKFKSYSAIELYQYFIKAVAPVLGSEEEAKKKIYLISCEPESVGFGAYVDEQTKDKIKFLPGVRDVFKDFYVRSRNMDPRMHGTLFREWWLLKWMSLLMPLTGEIGLVGGGDMLFCQAVDFALEVELGVYRRFSLKRLAGRDVFLCR</sequence>
<feature type="domain" description="MORF/ORRM1/DAG-like MORF" evidence="2">
    <location>
        <begin position="70"/>
        <end position="155"/>
    </location>
</feature>
<dbReference type="InterPro" id="IPR054059">
    <property type="entry name" value="MORF/ORRM1/DAG-like_MORF"/>
</dbReference>
<reference evidence="3 4" key="1">
    <citation type="submission" date="2020-10" db="EMBL/GenBank/DDBJ databases">
        <title>The Coptis chinensis genome and diversification of protoberbering-type alkaloids.</title>
        <authorList>
            <person name="Wang B."/>
            <person name="Shu S."/>
            <person name="Song C."/>
            <person name="Liu Y."/>
        </authorList>
    </citation>
    <scope>NUCLEOTIDE SEQUENCE [LARGE SCALE GENOMIC DNA]</scope>
    <source>
        <strain evidence="3">HL-2020</strain>
        <tissue evidence="3">Leaf</tissue>
    </source>
</reference>
<dbReference type="InterPro" id="IPR039206">
    <property type="entry name" value="MORF/ORRM1/DAG-like"/>
</dbReference>
<dbReference type="AlphaFoldDB" id="A0A835LHC8"/>
<evidence type="ECO:0000313" key="4">
    <source>
        <dbReference type="Proteomes" id="UP000631114"/>
    </source>
</evidence>
<evidence type="ECO:0000259" key="2">
    <source>
        <dbReference type="Pfam" id="PF21864"/>
    </source>
</evidence>
<dbReference type="Pfam" id="PF21864">
    <property type="entry name" value="MORF_dom"/>
    <property type="match status" value="1"/>
</dbReference>
<dbReference type="Proteomes" id="UP000631114">
    <property type="component" value="Unassembled WGS sequence"/>
</dbReference>
<keyword evidence="4" id="KW-1185">Reference proteome</keyword>
<organism evidence="3 4">
    <name type="scientific">Coptis chinensis</name>
    <dbReference type="NCBI Taxonomy" id="261450"/>
    <lineage>
        <taxon>Eukaryota</taxon>
        <taxon>Viridiplantae</taxon>
        <taxon>Streptophyta</taxon>
        <taxon>Embryophyta</taxon>
        <taxon>Tracheophyta</taxon>
        <taxon>Spermatophyta</taxon>
        <taxon>Magnoliopsida</taxon>
        <taxon>Ranunculales</taxon>
        <taxon>Ranunculaceae</taxon>
        <taxon>Coptidoideae</taxon>
        <taxon>Coptis</taxon>
    </lineage>
</organism>
<accession>A0A835LHC8</accession>